<keyword evidence="10 12" id="KW-0472">Membrane</keyword>
<keyword evidence="14" id="KW-0150">Chloroplast</keyword>
<feature type="transmembrane region" description="Helical" evidence="12">
    <location>
        <begin position="49"/>
        <end position="68"/>
    </location>
</feature>
<protein>
    <recommendedName>
        <fullName evidence="4">Probable protein-export membrane protein SecG</fullName>
    </recommendedName>
    <alternativeName>
        <fullName evidence="3">Probable protein-export membrane protein secG</fullName>
    </alternativeName>
</protein>
<evidence type="ECO:0000256" key="9">
    <source>
        <dbReference type="ARBA" id="ARBA00023010"/>
    </source>
</evidence>
<feature type="signal peptide" evidence="13">
    <location>
        <begin position="1"/>
        <end position="25"/>
    </location>
</feature>
<sequence length="69" mass="7886">MKILWYISSIFLIFLILSNNPKAEGLGVLGNQSQLFSNTRQATTVLESLTWIFIILFLSFTTILTINYN</sequence>
<evidence type="ECO:0000256" key="4">
    <source>
        <dbReference type="ARBA" id="ARBA00015435"/>
    </source>
</evidence>
<evidence type="ECO:0000256" key="5">
    <source>
        <dbReference type="ARBA" id="ARBA00022448"/>
    </source>
</evidence>
<reference evidence="14" key="2">
    <citation type="submission" date="2016-10" db="EMBL/GenBank/DDBJ databases">
        <authorList>
            <person name="de Groot N.N."/>
        </authorList>
    </citation>
    <scope>NUCLEOTIDE SEQUENCE</scope>
    <source>
        <strain evidence="14">J.0167</strain>
    </source>
</reference>
<evidence type="ECO:0000256" key="12">
    <source>
        <dbReference type="SAM" id="Phobius"/>
    </source>
</evidence>
<dbReference type="GO" id="GO:0016020">
    <property type="term" value="C:membrane"/>
    <property type="evidence" value="ECO:0007669"/>
    <property type="project" value="UniProtKB-SubCell"/>
</dbReference>
<name>A0A1G4NTG9_9FLOR</name>
<evidence type="ECO:0000256" key="1">
    <source>
        <dbReference type="ARBA" id="ARBA00004141"/>
    </source>
</evidence>
<evidence type="ECO:0000256" key="11">
    <source>
        <dbReference type="ARBA" id="ARBA00025638"/>
    </source>
</evidence>
<dbReference type="NCBIfam" id="TIGR00810">
    <property type="entry name" value="secG"/>
    <property type="match status" value="1"/>
</dbReference>
<organism evidence="14">
    <name type="scientific">Helminthocladia australis</name>
    <dbReference type="NCBI Taxonomy" id="260093"/>
    <lineage>
        <taxon>Eukaryota</taxon>
        <taxon>Rhodophyta</taxon>
        <taxon>Florideophyceae</taxon>
        <taxon>Nemaliophycidae</taxon>
        <taxon>Nemaliales</taxon>
        <taxon>Liagoraceae</taxon>
        <taxon>Helminthocladia</taxon>
    </lineage>
</organism>
<dbReference type="Pfam" id="PF03840">
    <property type="entry name" value="SecG"/>
    <property type="match status" value="1"/>
</dbReference>
<keyword evidence="13" id="KW-0732">Signal</keyword>
<evidence type="ECO:0000256" key="7">
    <source>
        <dbReference type="ARBA" id="ARBA00022927"/>
    </source>
</evidence>
<evidence type="ECO:0000256" key="3">
    <source>
        <dbReference type="ARBA" id="ARBA00013657"/>
    </source>
</evidence>
<dbReference type="RefSeq" id="YP_009313729.1">
    <property type="nucleotide sequence ID" value="NC_031658.1"/>
</dbReference>
<keyword evidence="14" id="KW-0934">Plastid</keyword>
<comment type="subcellular location">
    <subcellularLocation>
        <location evidence="1">Membrane</location>
        <topology evidence="1">Multi-pass membrane protein</topology>
    </subcellularLocation>
</comment>
<keyword evidence="6 12" id="KW-0812">Transmembrane</keyword>
<accession>A0A1G4NTG9</accession>
<geneLocation type="chloroplast" evidence="14"/>
<feature type="chain" id="PRO_5009237415" description="Probable protein-export membrane protein SecG" evidence="13">
    <location>
        <begin position="26"/>
        <end position="69"/>
    </location>
</feature>
<comment type="function">
    <text evidence="11">Involved in protein export. Participates in an early event of protein translocation across the chloroplast thylakoid membrane.</text>
</comment>
<gene>
    <name evidence="14" type="primary">secG</name>
    <name evidence="14" type="ORF">J0167_143</name>
</gene>
<keyword evidence="8 12" id="KW-1133">Transmembrane helix</keyword>
<evidence type="ECO:0000256" key="2">
    <source>
        <dbReference type="ARBA" id="ARBA00008445"/>
    </source>
</evidence>
<evidence type="ECO:0000256" key="13">
    <source>
        <dbReference type="SAM" id="SignalP"/>
    </source>
</evidence>
<evidence type="ECO:0000256" key="8">
    <source>
        <dbReference type="ARBA" id="ARBA00022989"/>
    </source>
</evidence>
<dbReference type="GO" id="GO:0009306">
    <property type="term" value="P:protein secretion"/>
    <property type="evidence" value="ECO:0007669"/>
    <property type="project" value="InterPro"/>
</dbReference>
<proteinExistence type="inferred from homology"/>
<evidence type="ECO:0000256" key="10">
    <source>
        <dbReference type="ARBA" id="ARBA00023136"/>
    </source>
</evidence>
<dbReference type="EMBL" id="LT622866">
    <property type="protein sequence ID" value="SCW21983.1"/>
    <property type="molecule type" value="Genomic_DNA"/>
</dbReference>
<reference evidence="14" key="1">
    <citation type="submission" date="2016-10" db="EMBL/GenBank/DDBJ databases">
        <title>Chloroplast genomes as a tool to resolve red algal phylogenies: a case study in the Nemaliales.</title>
        <authorList>
            <person name="Costa J.F."/>
            <person name="Lin S.M."/>
            <person name="Macaya E.C."/>
            <person name="Fernandez-Garcia C."/>
            <person name="Verbruggen H."/>
        </authorList>
    </citation>
    <scope>NUCLEOTIDE SEQUENCE</scope>
    <source>
        <strain evidence="14">J.0167</strain>
    </source>
</reference>
<evidence type="ECO:0000256" key="6">
    <source>
        <dbReference type="ARBA" id="ARBA00022692"/>
    </source>
</evidence>
<dbReference type="AlphaFoldDB" id="A0A1G4NTG9"/>
<keyword evidence="9" id="KW-0811">Translocation</keyword>
<keyword evidence="7" id="KW-0653">Protein transport</keyword>
<dbReference type="GeneID" id="29998334"/>
<dbReference type="InterPro" id="IPR004692">
    <property type="entry name" value="SecG"/>
</dbReference>
<keyword evidence="5" id="KW-0813">Transport</keyword>
<dbReference type="GO" id="GO:0015450">
    <property type="term" value="F:protein-transporting ATPase activity"/>
    <property type="evidence" value="ECO:0007669"/>
    <property type="project" value="InterPro"/>
</dbReference>
<comment type="similarity">
    <text evidence="2">Belongs to the SecG family.</text>
</comment>
<evidence type="ECO:0000313" key="14">
    <source>
        <dbReference type="EMBL" id="SCW21983.1"/>
    </source>
</evidence>